<evidence type="ECO:0008006" key="4">
    <source>
        <dbReference type="Google" id="ProtNLM"/>
    </source>
</evidence>
<dbReference type="Pfam" id="PF10282">
    <property type="entry name" value="Lactonase"/>
    <property type="match status" value="1"/>
</dbReference>
<dbReference type="PANTHER" id="PTHR30344:SF1">
    <property type="entry name" value="6-PHOSPHOGLUCONOLACTONASE"/>
    <property type="match status" value="1"/>
</dbReference>
<dbReference type="InterPro" id="IPR019405">
    <property type="entry name" value="Lactonase_7-beta_prop"/>
</dbReference>
<sequence>MSAIFAHWGALFGSIGISSSPRQVVWGCRNPPSHVRRLRLKAGDGEVALFQLTVEGRISTCLQVQVSESLGVGVNKERQEGPHPHMVHFDGPNQHLLVPDLGLDRVMVYKLDHGSMSPAEHHLPLAPGSGPRHLAFHPELNVVYVLNELLSTVMACHYDAASGELTPTEARPTVPGAPVGVQGQTFPAAIRISGDGKFLYASNRGHDSISDPWQRPKNLRNDAWNLDMGLLGAGPDELGQ</sequence>
<protein>
    <recommendedName>
        <fullName evidence="4">6-phosphogluconolactonase</fullName>
    </recommendedName>
</protein>
<dbReference type="Gene3D" id="2.130.10.10">
    <property type="entry name" value="YVTN repeat-like/Quinoprotein amine dehydrogenase"/>
    <property type="match status" value="1"/>
</dbReference>
<organism evidence="2 3">
    <name type="scientific">Durusdinium trenchii</name>
    <dbReference type="NCBI Taxonomy" id="1381693"/>
    <lineage>
        <taxon>Eukaryota</taxon>
        <taxon>Sar</taxon>
        <taxon>Alveolata</taxon>
        <taxon>Dinophyceae</taxon>
        <taxon>Suessiales</taxon>
        <taxon>Symbiodiniaceae</taxon>
        <taxon>Durusdinium</taxon>
    </lineage>
</organism>
<evidence type="ECO:0000313" key="2">
    <source>
        <dbReference type="EMBL" id="CAK9007393.1"/>
    </source>
</evidence>
<dbReference type="EMBL" id="CAXAMN010004036">
    <property type="protein sequence ID" value="CAK9007393.1"/>
    <property type="molecule type" value="Genomic_DNA"/>
</dbReference>
<dbReference type="PANTHER" id="PTHR30344">
    <property type="entry name" value="6-PHOSPHOGLUCONOLACTONASE-RELATED"/>
    <property type="match status" value="1"/>
</dbReference>
<dbReference type="SUPFAM" id="SSF50974">
    <property type="entry name" value="Nitrous oxide reductase, N-terminal domain"/>
    <property type="match status" value="1"/>
</dbReference>
<keyword evidence="3" id="KW-1185">Reference proteome</keyword>
<dbReference type="InterPro" id="IPR015943">
    <property type="entry name" value="WD40/YVTN_repeat-like_dom_sf"/>
</dbReference>
<dbReference type="InterPro" id="IPR011045">
    <property type="entry name" value="N2O_reductase_N"/>
</dbReference>
<comment type="caution">
    <text evidence="2">The sequence shown here is derived from an EMBL/GenBank/DDBJ whole genome shotgun (WGS) entry which is preliminary data.</text>
</comment>
<dbReference type="InterPro" id="IPR050282">
    <property type="entry name" value="Cycloisomerase_2"/>
</dbReference>
<reference evidence="2 3" key="1">
    <citation type="submission" date="2024-02" db="EMBL/GenBank/DDBJ databases">
        <authorList>
            <person name="Chen Y."/>
            <person name="Shah S."/>
            <person name="Dougan E. K."/>
            <person name="Thang M."/>
            <person name="Chan C."/>
        </authorList>
    </citation>
    <scope>NUCLEOTIDE SEQUENCE [LARGE SCALE GENOMIC DNA]</scope>
</reference>
<dbReference type="Proteomes" id="UP001642484">
    <property type="component" value="Unassembled WGS sequence"/>
</dbReference>
<gene>
    <name evidence="2" type="ORF">CCMP2556_LOCUS8819</name>
</gene>
<name>A0ABP0IZ86_9DINO</name>
<evidence type="ECO:0000313" key="3">
    <source>
        <dbReference type="Proteomes" id="UP001642484"/>
    </source>
</evidence>
<evidence type="ECO:0000256" key="1">
    <source>
        <dbReference type="ARBA" id="ARBA00005564"/>
    </source>
</evidence>
<proteinExistence type="inferred from homology"/>
<comment type="similarity">
    <text evidence="1">Belongs to the cycloisomerase 2 family.</text>
</comment>
<accession>A0ABP0IZ86</accession>